<reference evidence="1 2" key="1">
    <citation type="journal article" date="2019" name="Nat. Ecol. Evol.">
        <title>Megaphylogeny resolves global patterns of mushroom evolution.</title>
        <authorList>
            <person name="Varga T."/>
            <person name="Krizsan K."/>
            <person name="Foldi C."/>
            <person name="Dima B."/>
            <person name="Sanchez-Garcia M."/>
            <person name="Sanchez-Ramirez S."/>
            <person name="Szollosi G.J."/>
            <person name="Szarkandi J.G."/>
            <person name="Papp V."/>
            <person name="Albert L."/>
            <person name="Andreopoulos W."/>
            <person name="Angelini C."/>
            <person name="Antonin V."/>
            <person name="Barry K.W."/>
            <person name="Bougher N.L."/>
            <person name="Buchanan P."/>
            <person name="Buyck B."/>
            <person name="Bense V."/>
            <person name="Catcheside P."/>
            <person name="Chovatia M."/>
            <person name="Cooper J."/>
            <person name="Damon W."/>
            <person name="Desjardin D."/>
            <person name="Finy P."/>
            <person name="Geml J."/>
            <person name="Haridas S."/>
            <person name="Hughes K."/>
            <person name="Justo A."/>
            <person name="Karasinski D."/>
            <person name="Kautmanova I."/>
            <person name="Kiss B."/>
            <person name="Kocsube S."/>
            <person name="Kotiranta H."/>
            <person name="LaButti K.M."/>
            <person name="Lechner B.E."/>
            <person name="Liimatainen K."/>
            <person name="Lipzen A."/>
            <person name="Lukacs Z."/>
            <person name="Mihaltcheva S."/>
            <person name="Morgado L.N."/>
            <person name="Niskanen T."/>
            <person name="Noordeloos M.E."/>
            <person name="Ohm R.A."/>
            <person name="Ortiz-Santana B."/>
            <person name="Ovrebo C."/>
            <person name="Racz N."/>
            <person name="Riley R."/>
            <person name="Savchenko A."/>
            <person name="Shiryaev A."/>
            <person name="Soop K."/>
            <person name="Spirin V."/>
            <person name="Szebenyi C."/>
            <person name="Tomsovsky M."/>
            <person name="Tulloss R.E."/>
            <person name="Uehling J."/>
            <person name="Grigoriev I.V."/>
            <person name="Vagvolgyi C."/>
            <person name="Papp T."/>
            <person name="Martin F.M."/>
            <person name="Miettinen O."/>
            <person name="Hibbett D.S."/>
            <person name="Nagy L.G."/>
        </authorList>
    </citation>
    <scope>NUCLEOTIDE SEQUENCE [LARGE SCALE GENOMIC DNA]</scope>
    <source>
        <strain evidence="1 2">NL-1719</strain>
    </source>
</reference>
<name>A0ACD3A364_9AGAR</name>
<evidence type="ECO:0000313" key="2">
    <source>
        <dbReference type="Proteomes" id="UP000308600"/>
    </source>
</evidence>
<sequence length="126" mass="13824">MTIQQLSSRHQSRIYDFFKTLANPFALQRVQPQTQNATDRTPEAPAVPAPPTPALVERKKTTTTITTTKTTTTTTITKTYPHKNTDPASPGSTKENPIVLDNAGDLDEVEVVSGPIPQPVRRRICA</sequence>
<protein>
    <submittedName>
        <fullName evidence="1">Uncharacterized protein</fullName>
    </submittedName>
</protein>
<dbReference type="Proteomes" id="UP000308600">
    <property type="component" value="Unassembled WGS sequence"/>
</dbReference>
<proteinExistence type="predicted"/>
<keyword evidence="2" id="KW-1185">Reference proteome</keyword>
<accession>A0ACD3A364</accession>
<dbReference type="EMBL" id="ML208834">
    <property type="protein sequence ID" value="TFK60084.1"/>
    <property type="molecule type" value="Genomic_DNA"/>
</dbReference>
<evidence type="ECO:0000313" key="1">
    <source>
        <dbReference type="EMBL" id="TFK60084.1"/>
    </source>
</evidence>
<gene>
    <name evidence="1" type="ORF">BDN72DRAFT_905280</name>
</gene>
<organism evidence="1 2">
    <name type="scientific">Pluteus cervinus</name>
    <dbReference type="NCBI Taxonomy" id="181527"/>
    <lineage>
        <taxon>Eukaryota</taxon>
        <taxon>Fungi</taxon>
        <taxon>Dikarya</taxon>
        <taxon>Basidiomycota</taxon>
        <taxon>Agaricomycotina</taxon>
        <taxon>Agaricomycetes</taxon>
        <taxon>Agaricomycetidae</taxon>
        <taxon>Agaricales</taxon>
        <taxon>Pluteineae</taxon>
        <taxon>Pluteaceae</taxon>
        <taxon>Pluteus</taxon>
    </lineage>
</organism>